<proteinExistence type="inferred from homology"/>
<keyword evidence="5" id="KW-1185">Reference proteome</keyword>
<feature type="compositionally biased region" description="Low complexity" evidence="3">
    <location>
        <begin position="149"/>
        <end position="163"/>
    </location>
</feature>
<evidence type="ECO:0000313" key="5">
    <source>
        <dbReference type="Proteomes" id="UP000076798"/>
    </source>
</evidence>
<feature type="compositionally biased region" description="Polar residues" evidence="3">
    <location>
        <begin position="308"/>
        <end position="339"/>
    </location>
</feature>
<sequence length="456" mass="51078">MSGGGFAALMAVSAGQTKDAEAAARMALAQRQQKLENQRREQEAREKKLREDAARLRMKHLEEERREAERQAQREKEKAAREREAARREAEVRDHLLYGKSKSKSQGPSLERSRKRDADDAEIGDSEDALTREEKRMRKRQREMNRAFPSPSHSVKRSSSSLHKSGHRLPGGAVMTITNSPQNLAALPSQAGQSARQRLAATPATLTKLNTNKRDLRTIDEILMDRQRAKNGEDKVIEGDKAREFHDWFTTTKKRDTDKKPATSLVSTGPTSSQTRSSTSTSARSSPMPPAKSSASVNAKGKGALDPKSSSAIAKVNQSKSIPASSRPQSSPAINTALTQPRRRRESDSPPPSSSKRRSARRSEDSDEGGDGIFGIRDEIWSIFGKRRDSYVNRADLSDDDDMEADAFSQEQEELYSARIARKEDERELAQLKMREEEKLRRKKEKERDGSRLGAR</sequence>
<dbReference type="Proteomes" id="UP000076798">
    <property type="component" value="Unassembled WGS sequence"/>
</dbReference>
<dbReference type="SMART" id="SM00784">
    <property type="entry name" value="SPT2"/>
    <property type="match status" value="1"/>
</dbReference>
<evidence type="ECO:0000256" key="2">
    <source>
        <dbReference type="ARBA" id="ARBA00023054"/>
    </source>
</evidence>
<evidence type="ECO:0008006" key="6">
    <source>
        <dbReference type="Google" id="ProtNLM"/>
    </source>
</evidence>
<dbReference type="GO" id="GO:0005730">
    <property type="term" value="C:nucleolus"/>
    <property type="evidence" value="ECO:0007669"/>
    <property type="project" value="TreeGrafter"/>
</dbReference>
<feature type="compositionally biased region" description="Acidic residues" evidence="3">
    <location>
        <begin position="119"/>
        <end position="128"/>
    </location>
</feature>
<dbReference type="InterPro" id="IPR013256">
    <property type="entry name" value="Chromatin_SPT2"/>
</dbReference>
<feature type="region of interest" description="Disordered" evidence="3">
    <location>
        <begin position="254"/>
        <end position="374"/>
    </location>
</feature>
<dbReference type="PANTHER" id="PTHR22691:SF8">
    <property type="entry name" value="PROTEIN SPT2 HOMOLOG"/>
    <property type="match status" value="1"/>
</dbReference>
<feature type="compositionally biased region" description="Low complexity" evidence="3">
    <location>
        <begin position="23"/>
        <end position="32"/>
    </location>
</feature>
<dbReference type="GO" id="GO:0042393">
    <property type="term" value="F:histone binding"/>
    <property type="evidence" value="ECO:0007669"/>
    <property type="project" value="TreeGrafter"/>
</dbReference>
<dbReference type="Pfam" id="PF08243">
    <property type="entry name" value="SPT2"/>
    <property type="match status" value="1"/>
</dbReference>
<comment type="similarity">
    <text evidence="1">Belongs to the SPT2 family.</text>
</comment>
<dbReference type="GO" id="GO:0003677">
    <property type="term" value="F:DNA binding"/>
    <property type="evidence" value="ECO:0007669"/>
    <property type="project" value="TreeGrafter"/>
</dbReference>
<dbReference type="PANTHER" id="PTHR22691">
    <property type="entry name" value="YEAST SPT2-RELATED"/>
    <property type="match status" value="1"/>
</dbReference>
<dbReference type="STRING" id="1314776.A0A166EUW6"/>
<dbReference type="AlphaFoldDB" id="A0A166EUW6"/>
<feature type="compositionally biased region" description="Low complexity" evidence="3">
    <location>
        <begin position="267"/>
        <end position="296"/>
    </location>
</feature>
<keyword evidence="2" id="KW-0175">Coiled coil</keyword>
<dbReference type="EMBL" id="KV428038">
    <property type="protein sequence ID" value="KZT39971.1"/>
    <property type="molecule type" value="Genomic_DNA"/>
</dbReference>
<dbReference type="OrthoDB" id="6259853at2759"/>
<feature type="region of interest" description="Disordered" evidence="3">
    <location>
        <begin position="13"/>
        <end position="176"/>
    </location>
</feature>
<gene>
    <name evidence="4" type="ORF">SISSUDRAFT_1044751</name>
</gene>
<reference evidence="4 5" key="1">
    <citation type="journal article" date="2016" name="Mol. Biol. Evol.">
        <title>Comparative Genomics of Early-Diverging Mushroom-Forming Fungi Provides Insights into the Origins of Lignocellulose Decay Capabilities.</title>
        <authorList>
            <person name="Nagy L.G."/>
            <person name="Riley R."/>
            <person name="Tritt A."/>
            <person name="Adam C."/>
            <person name="Daum C."/>
            <person name="Floudas D."/>
            <person name="Sun H."/>
            <person name="Yadav J.S."/>
            <person name="Pangilinan J."/>
            <person name="Larsson K.H."/>
            <person name="Matsuura K."/>
            <person name="Barry K."/>
            <person name="Labutti K."/>
            <person name="Kuo R."/>
            <person name="Ohm R.A."/>
            <person name="Bhattacharya S.S."/>
            <person name="Shirouzu T."/>
            <person name="Yoshinaga Y."/>
            <person name="Martin F.M."/>
            <person name="Grigoriev I.V."/>
            <person name="Hibbett D.S."/>
        </authorList>
    </citation>
    <scope>NUCLEOTIDE SEQUENCE [LARGE SCALE GENOMIC DNA]</scope>
    <source>
        <strain evidence="4 5">HHB10207 ss-3</strain>
    </source>
</reference>
<protein>
    <recommendedName>
        <fullName evidence="6">SPT2-domain-containing protein</fullName>
    </recommendedName>
</protein>
<evidence type="ECO:0000313" key="4">
    <source>
        <dbReference type="EMBL" id="KZT39971.1"/>
    </source>
</evidence>
<name>A0A166EUW6_9AGAM</name>
<organism evidence="4 5">
    <name type="scientific">Sistotremastrum suecicum HHB10207 ss-3</name>
    <dbReference type="NCBI Taxonomy" id="1314776"/>
    <lineage>
        <taxon>Eukaryota</taxon>
        <taxon>Fungi</taxon>
        <taxon>Dikarya</taxon>
        <taxon>Basidiomycota</taxon>
        <taxon>Agaricomycotina</taxon>
        <taxon>Agaricomycetes</taxon>
        <taxon>Sistotremastrales</taxon>
        <taxon>Sistotremastraceae</taxon>
        <taxon>Sistotremastrum</taxon>
    </lineage>
</organism>
<evidence type="ECO:0000256" key="3">
    <source>
        <dbReference type="SAM" id="MobiDB-lite"/>
    </source>
</evidence>
<evidence type="ECO:0000256" key="1">
    <source>
        <dbReference type="ARBA" id="ARBA00006461"/>
    </source>
</evidence>
<feature type="compositionally biased region" description="Basic and acidic residues" evidence="3">
    <location>
        <begin position="33"/>
        <end position="97"/>
    </location>
</feature>
<dbReference type="GO" id="GO:0006334">
    <property type="term" value="P:nucleosome assembly"/>
    <property type="evidence" value="ECO:0007669"/>
    <property type="project" value="TreeGrafter"/>
</dbReference>
<dbReference type="GO" id="GO:0006360">
    <property type="term" value="P:transcription by RNA polymerase I"/>
    <property type="evidence" value="ECO:0007669"/>
    <property type="project" value="TreeGrafter"/>
</dbReference>
<feature type="region of interest" description="Disordered" evidence="3">
    <location>
        <begin position="437"/>
        <end position="456"/>
    </location>
</feature>
<accession>A0A166EUW6</accession>